<name>A0A3L6Q5S1_PANMI</name>
<evidence type="ECO:0000313" key="3">
    <source>
        <dbReference type="Proteomes" id="UP000275267"/>
    </source>
</evidence>
<organism evidence="2 3">
    <name type="scientific">Panicum miliaceum</name>
    <name type="common">Proso millet</name>
    <name type="synonym">Broomcorn millet</name>
    <dbReference type="NCBI Taxonomy" id="4540"/>
    <lineage>
        <taxon>Eukaryota</taxon>
        <taxon>Viridiplantae</taxon>
        <taxon>Streptophyta</taxon>
        <taxon>Embryophyta</taxon>
        <taxon>Tracheophyta</taxon>
        <taxon>Spermatophyta</taxon>
        <taxon>Magnoliopsida</taxon>
        <taxon>Liliopsida</taxon>
        <taxon>Poales</taxon>
        <taxon>Poaceae</taxon>
        <taxon>PACMAD clade</taxon>
        <taxon>Panicoideae</taxon>
        <taxon>Panicodae</taxon>
        <taxon>Paniceae</taxon>
        <taxon>Panicinae</taxon>
        <taxon>Panicum</taxon>
        <taxon>Panicum sect. Panicum</taxon>
    </lineage>
</organism>
<comment type="caution">
    <text evidence="2">The sequence shown here is derived from an EMBL/GenBank/DDBJ whole genome shotgun (WGS) entry which is preliminary data.</text>
</comment>
<dbReference type="Proteomes" id="UP000275267">
    <property type="component" value="Unassembled WGS sequence"/>
</dbReference>
<protein>
    <submittedName>
        <fullName evidence="2">Uncharacterized protein</fullName>
    </submittedName>
</protein>
<evidence type="ECO:0000256" key="1">
    <source>
        <dbReference type="SAM" id="MobiDB-lite"/>
    </source>
</evidence>
<feature type="compositionally biased region" description="Basic and acidic residues" evidence="1">
    <location>
        <begin position="65"/>
        <end position="97"/>
    </location>
</feature>
<dbReference type="AlphaFoldDB" id="A0A3L6Q5S1"/>
<feature type="region of interest" description="Disordered" evidence="1">
    <location>
        <begin position="65"/>
        <end position="225"/>
    </location>
</feature>
<accession>A0A3L6Q5S1</accession>
<gene>
    <name evidence="2" type="ORF">C2845_PM15G02280</name>
</gene>
<dbReference type="EMBL" id="PQIB02000013">
    <property type="protein sequence ID" value="RLM73945.1"/>
    <property type="molecule type" value="Genomic_DNA"/>
</dbReference>
<keyword evidence="3" id="KW-1185">Reference proteome</keyword>
<evidence type="ECO:0000313" key="2">
    <source>
        <dbReference type="EMBL" id="RLM73945.1"/>
    </source>
</evidence>
<reference evidence="3" key="1">
    <citation type="journal article" date="2019" name="Nat. Commun.">
        <title>The genome of broomcorn millet.</title>
        <authorList>
            <person name="Zou C."/>
            <person name="Miki D."/>
            <person name="Li D."/>
            <person name="Tang Q."/>
            <person name="Xiao L."/>
            <person name="Rajput S."/>
            <person name="Deng P."/>
            <person name="Jia W."/>
            <person name="Huang R."/>
            <person name="Zhang M."/>
            <person name="Sun Y."/>
            <person name="Hu J."/>
            <person name="Fu X."/>
            <person name="Schnable P.S."/>
            <person name="Li F."/>
            <person name="Zhang H."/>
            <person name="Feng B."/>
            <person name="Zhu X."/>
            <person name="Liu R."/>
            <person name="Schnable J.C."/>
            <person name="Zhu J.-K."/>
            <person name="Zhang H."/>
        </authorList>
    </citation>
    <scope>NUCLEOTIDE SEQUENCE [LARGE SCALE GENOMIC DNA]</scope>
</reference>
<proteinExistence type="predicted"/>
<sequence length="225" mass="24918">MRTKPEPYLDLAMERSFHIQATRAISMPHRVSLIASCCGSAMATSQPGDHACACDVAFAEKELIDVPDDQKAQEDFSDEQKPRKDFPDSEKTWKNYEEPSVLSSCEPRISRRILNQRERRSKRRLNPPQDPNERGSSHADVDSSRTLRSRGQKRAPSGDIEGGSNGSSSNSSDDEVEDETFRVEHRTGKGPAEDDSEDEEKSAAGAGDSDDDDADDVEPPVINRP</sequence>
<feature type="compositionally biased region" description="Basic and acidic residues" evidence="1">
    <location>
        <begin position="131"/>
        <end position="145"/>
    </location>
</feature>
<feature type="compositionally biased region" description="Acidic residues" evidence="1">
    <location>
        <begin position="208"/>
        <end position="218"/>
    </location>
</feature>